<feature type="binding site" evidence="17">
    <location>
        <position position="841"/>
    </location>
    <ligand>
        <name>substrate</name>
    </ligand>
</feature>
<dbReference type="PIRSF" id="PIRSF000853">
    <property type="entry name" value="PPDK"/>
    <property type="match status" value="1"/>
</dbReference>
<feature type="binding site" evidence="17">
    <location>
        <position position="820"/>
    </location>
    <ligand>
        <name>substrate</name>
    </ligand>
</feature>
<dbReference type="PANTHER" id="PTHR22931">
    <property type="entry name" value="PHOSPHOENOLPYRUVATE DIKINASE-RELATED"/>
    <property type="match status" value="1"/>
</dbReference>
<dbReference type="NCBIfam" id="TIGR01828">
    <property type="entry name" value="pyru_phos_dikin"/>
    <property type="match status" value="1"/>
</dbReference>
<proteinExistence type="inferred from homology"/>
<evidence type="ECO:0000256" key="7">
    <source>
        <dbReference type="ARBA" id="ARBA00022679"/>
    </source>
</evidence>
<reference evidence="22 23" key="2">
    <citation type="submission" date="2024-10" db="EMBL/GenBank/DDBJ databases">
        <authorList>
            <person name="Ryan C."/>
        </authorList>
    </citation>
    <scope>NUCLEOTIDE SEQUENCE [LARGE SCALE GENOMIC DNA]</scope>
</reference>
<dbReference type="Gene3D" id="1.10.189.10">
    <property type="entry name" value="Pyruvate Phosphate Dikinase, domain 2"/>
    <property type="match status" value="1"/>
</dbReference>
<dbReference type="SUPFAM" id="SSF51621">
    <property type="entry name" value="Phosphoenolpyruvate/pyruvate domain"/>
    <property type="match status" value="1"/>
</dbReference>
<organism evidence="22 23">
    <name type="scientific">Urochloa decumbens</name>
    <dbReference type="NCBI Taxonomy" id="240449"/>
    <lineage>
        <taxon>Eukaryota</taxon>
        <taxon>Viridiplantae</taxon>
        <taxon>Streptophyta</taxon>
        <taxon>Embryophyta</taxon>
        <taxon>Tracheophyta</taxon>
        <taxon>Spermatophyta</taxon>
        <taxon>Magnoliopsida</taxon>
        <taxon>Liliopsida</taxon>
        <taxon>Poales</taxon>
        <taxon>Poaceae</taxon>
        <taxon>PACMAD clade</taxon>
        <taxon>Panicoideae</taxon>
        <taxon>Panicodae</taxon>
        <taxon>Paniceae</taxon>
        <taxon>Melinidinae</taxon>
        <taxon>Urochloa</taxon>
    </lineage>
</organism>
<accession>A0ABC9GIC8</accession>
<dbReference type="GO" id="GO:0050242">
    <property type="term" value="F:pyruvate, phosphate dikinase activity"/>
    <property type="evidence" value="ECO:0007669"/>
    <property type="project" value="UniProtKB-UniRule"/>
</dbReference>
<dbReference type="EC" id="2.7.9.1" evidence="4 15"/>
<comment type="function">
    <text evidence="14">Formation of phosphoenolpyruvate, which is the primary acceptor of CO(2) in C4 and some Crassulacean acid metabolism plants.</text>
</comment>
<evidence type="ECO:0000259" key="20">
    <source>
        <dbReference type="Pfam" id="PF01326"/>
    </source>
</evidence>
<feature type="binding site" evidence="17">
    <location>
        <position position="637"/>
    </location>
    <ligand>
        <name>substrate</name>
    </ligand>
</feature>
<keyword evidence="11" id="KW-0067">ATP-binding</keyword>
<keyword evidence="10" id="KW-0418">Kinase</keyword>
<dbReference type="InterPro" id="IPR015813">
    <property type="entry name" value="Pyrv/PenolPyrv_kinase-like_dom"/>
</dbReference>
<dbReference type="SUPFAM" id="SSF56059">
    <property type="entry name" value="Glutathione synthetase ATP-binding domain-like"/>
    <property type="match status" value="1"/>
</dbReference>
<evidence type="ECO:0000313" key="22">
    <source>
        <dbReference type="EMBL" id="CAL5094867.1"/>
    </source>
</evidence>
<dbReference type="FunFam" id="3.50.30.10:FF:000009">
    <property type="entry name" value="Pyruvate, phosphate dikinase, chloroplastic"/>
    <property type="match status" value="1"/>
</dbReference>
<evidence type="ECO:0000313" key="23">
    <source>
        <dbReference type="Proteomes" id="UP001497457"/>
    </source>
</evidence>
<dbReference type="InterPro" id="IPR018274">
    <property type="entry name" value="PEP_util_AS"/>
</dbReference>
<evidence type="ECO:0000259" key="21">
    <source>
        <dbReference type="Pfam" id="PF02896"/>
    </source>
</evidence>
<dbReference type="Gene3D" id="3.50.30.10">
    <property type="entry name" value="Phosphohistidine domain"/>
    <property type="match status" value="1"/>
</dbReference>
<dbReference type="FunFam" id="3.20.20.60:FF:000040">
    <property type="entry name" value="Pyruvate, phosphate dikinase, chloroplastic"/>
    <property type="match status" value="1"/>
</dbReference>
<keyword evidence="8 18" id="KW-0479">Metal-binding</keyword>
<keyword evidence="23" id="KW-1185">Reference proteome</keyword>
<sequence>MPLVSRAVCSLQSLGLNGGRVIEASSSSSRRSVAATRAARHAKAGVVVRSEPASARGEQCAPAKAVADAAPITTTKKRVFHFGKGKSEGNKSMKQLLGGKGANLAEMASIGLSVPPGFTVSTEACKQYQDAGQTLPAGLWAEIMDGLDWVEEYMGARLGDPQRPLLLSVRSGAAVSMPGMMDTVLNLGLNDEVAAGLAAKSGDRFAYDSFRRFLDMFGNVVMDVPHALFEEKLEAMKEAKGVKNDTDLTASDLKELVSQYKDVYVEAKGEPFPSDPKKQLELAVLAVFNSWDSPRAKKYRSINQITGLVGTAVNVQCMVFGNMGNTSGTGVLFTRNPNTGEKKLYGEYLVNAQGEDVVAGIRTPEDLDAMKEHMPQAYDELVENCKILESHYKDMQDIEFTVQENRLWMLQCRSGKRTGKGAVKIAVDFVSEGLVEPHGAIKMVEPGHLDQLLHPQFENPSAYKDQVIATGLPASPGAAVGQIVFTAEDAEAWHAQGKAAILVRTETSPEDVGGMHAAAGILTARGGMTSHAAVVARGWGKCCVSGCAEVRVNDAEKTVAIGDKVLHEGEWLSLNGSTGEVILGQQPLSPPELSGDLGTFMSWVDEVRQLKVMANADTPEDAVAARNNGAQGIGLCRTEHMFFASDERIKTVRQMIMAPTLELRQNALDRLLPYQRSDFEGIFRAMDVTIRLLDPPLHEFLPEGNVDEIVRELCAETGADQEEALARIEKLSEVNPMLGFRGCRLGISYPELTEMQARAIFEAAIAMANQGVQVFPEIMVPLVGTPQELGNQVALIRQTADKVFTAMGKTVGYKIGTMIEIPRAALVADEIAEHAEFFSFGTNDLTQMTFGYSRDDVGKFLPIYLSQGILQHDPFEVLDQRGVGELVKFATERGRKARPDLKVGICGEHGGEPSSVAFFAKSGLNYVSCSPFRVPIARLAAAQVLL</sequence>
<keyword evidence="7" id="KW-0808">Transferase</keyword>
<comment type="similarity">
    <text evidence="3 15">Belongs to the PEP-utilizing enzyme family.</text>
</comment>
<evidence type="ECO:0000256" key="17">
    <source>
        <dbReference type="PIRSR" id="PIRSR000853-2"/>
    </source>
</evidence>
<dbReference type="Gene3D" id="3.30.470.20">
    <property type="entry name" value="ATP-grasp fold, B domain"/>
    <property type="match status" value="1"/>
</dbReference>
<comment type="subcellular location">
    <subcellularLocation>
        <location evidence="2">Cytoplasm</location>
    </subcellularLocation>
</comment>
<keyword evidence="6" id="KW-0602">Photosynthesis</keyword>
<evidence type="ECO:0000256" key="8">
    <source>
        <dbReference type="ARBA" id="ARBA00022723"/>
    </source>
</evidence>
<evidence type="ECO:0000256" key="3">
    <source>
        <dbReference type="ARBA" id="ARBA00007837"/>
    </source>
</evidence>
<evidence type="ECO:0000256" key="16">
    <source>
        <dbReference type="PIRSR" id="PIRSR000853-1"/>
    </source>
</evidence>
<feature type="domain" description="Pyruvate phosphate dikinase AMP/ATP-binding" evidence="20">
    <location>
        <begin position="142"/>
        <end position="372"/>
    </location>
</feature>
<dbReference type="Pfam" id="PF00391">
    <property type="entry name" value="PEP-utilizers"/>
    <property type="match status" value="1"/>
</dbReference>
<dbReference type="Gene3D" id="1.20.80.30">
    <property type="match status" value="1"/>
</dbReference>
<feature type="binding site" evidence="17">
    <location>
        <position position="842"/>
    </location>
    <ligand>
        <name>substrate</name>
    </ligand>
</feature>
<evidence type="ECO:0000256" key="2">
    <source>
        <dbReference type="ARBA" id="ARBA00004496"/>
    </source>
</evidence>
<dbReference type="GO" id="GO:0015979">
    <property type="term" value="P:photosynthesis"/>
    <property type="evidence" value="ECO:0007669"/>
    <property type="project" value="UniProtKB-KW"/>
</dbReference>
<feature type="domain" description="Pyruvate phosphate dikinase AMP/ATP-binding" evidence="20">
    <location>
        <begin position="379"/>
        <end position="428"/>
    </location>
</feature>
<feature type="domain" description="PEP-utilising enzyme mobile" evidence="19">
    <location>
        <begin position="499"/>
        <end position="579"/>
    </location>
</feature>
<dbReference type="NCBIfam" id="NF004531">
    <property type="entry name" value="PRK05878.1"/>
    <property type="match status" value="1"/>
</dbReference>
<evidence type="ECO:0000259" key="19">
    <source>
        <dbReference type="Pfam" id="PF00391"/>
    </source>
</evidence>
<dbReference type="FunFam" id="3.30.470.20:FF:000038">
    <property type="entry name" value="Pyruvate, phosphate dikinase, chloroplastic"/>
    <property type="match status" value="1"/>
</dbReference>
<dbReference type="InterPro" id="IPR010121">
    <property type="entry name" value="Pyruvate_phosphate_dikinase"/>
</dbReference>
<evidence type="ECO:0000256" key="14">
    <source>
        <dbReference type="ARBA" id="ARBA00054957"/>
    </source>
</evidence>
<dbReference type="InterPro" id="IPR008279">
    <property type="entry name" value="PEP-util_enz_mobile_dom"/>
</dbReference>
<dbReference type="InterPro" id="IPR036637">
    <property type="entry name" value="Phosphohistidine_dom_sf"/>
</dbReference>
<dbReference type="PROSITE" id="PS00742">
    <property type="entry name" value="PEP_ENZYMES_2"/>
    <property type="match status" value="1"/>
</dbReference>
<dbReference type="Gene3D" id="3.30.1490.20">
    <property type="entry name" value="ATP-grasp fold, A domain"/>
    <property type="match status" value="1"/>
</dbReference>
<keyword evidence="12 18" id="KW-0460">Magnesium</keyword>
<dbReference type="GO" id="GO:0005524">
    <property type="term" value="F:ATP binding"/>
    <property type="evidence" value="ECO:0007669"/>
    <property type="project" value="UniProtKB-UniRule"/>
</dbReference>
<evidence type="ECO:0000256" key="12">
    <source>
        <dbReference type="ARBA" id="ARBA00022842"/>
    </source>
</evidence>
<dbReference type="Pfam" id="PF02896">
    <property type="entry name" value="PEP-utilizers_C"/>
    <property type="match status" value="1"/>
</dbReference>
<evidence type="ECO:0000256" key="9">
    <source>
        <dbReference type="ARBA" id="ARBA00022741"/>
    </source>
</evidence>
<reference evidence="23" key="1">
    <citation type="submission" date="2024-06" db="EMBL/GenBank/DDBJ databases">
        <authorList>
            <person name="Ryan C."/>
        </authorList>
    </citation>
    <scope>NUCLEOTIDE SEQUENCE [LARGE SCALE GENOMIC DNA]</scope>
</reference>
<evidence type="ECO:0000256" key="6">
    <source>
        <dbReference type="ARBA" id="ARBA00022531"/>
    </source>
</evidence>
<evidence type="ECO:0000256" key="18">
    <source>
        <dbReference type="PIRSR" id="PIRSR000853-3"/>
    </source>
</evidence>
<dbReference type="InterPro" id="IPR013815">
    <property type="entry name" value="ATP_grasp_subdomain_1"/>
</dbReference>
<feature type="binding site" evidence="17">
    <location>
        <position position="843"/>
    </location>
    <ligand>
        <name>substrate</name>
    </ligand>
</feature>
<dbReference type="PROSITE" id="PS00370">
    <property type="entry name" value="PEP_ENZYMES_PHOS_SITE"/>
    <property type="match status" value="1"/>
</dbReference>
<dbReference type="InterPro" id="IPR000121">
    <property type="entry name" value="PEP_util_C"/>
</dbReference>
<feature type="binding site" evidence="17">
    <location>
        <position position="844"/>
    </location>
    <ligand>
        <name>substrate</name>
    </ligand>
</feature>
<dbReference type="AlphaFoldDB" id="A0ABC9GIC8"/>
<dbReference type="GO" id="GO:0016301">
    <property type="term" value="F:kinase activity"/>
    <property type="evidence" value="ECO:0007669"/>
    <property type="project" value="UniProtKB-UniRule"/>
</dbReference>
<evidence type="ECO:0000256" key="13">
    <source>
        <dbReference type="ARBA" id="ARBA00048103"/>
    </source>
</evidence>
<feature type="domain" description="Pyruvate phosphate dikinase AMP/ATP-binding" evidence="20">
    <location>
        <begin position="95"/>
        <end position="131"/>
    </location>
</feature>
<evidence type="ECO:0000256" key="4">
    <source>
        <dbReference type="ARBA" id="ARBA00011994"/>
    </source>
</evidence>
<protein>
    <recommendedName>
        <fullName evidence="4 15">Pyruvate, phosphate dikinase</fullName>
        <ecNumber evidence="4 15">2.7.9.1</ecNumber>
    </recommendedName>
</protein>
<dbReference type="Pfam" id="PF01326">
    <property type="entry name" value="PPDK_N"/>
    <property type="match status" value="3"/>
</dbReference>
<dbReference type="InterPro" id="IPR023151">
    <property type="entry name" value="PEP_util_CS"/>
</dbReference>
<dbReference type="PANTHER" id="PTHR22931:SF9">
    <property type="entry name" value="PYRUVATE, PHOSPHATE DIKINASE 1, CHLOROPLASTIC"/>
    <property type="match status" value="1"/>
</dbReference>
<comment type="catalytic activity">
    <reaction evidence="13 15">
        <text>pyruvate + phosphate + ATP = phosphoenolpyruvate + AMP + diphosphate + H(+)</text>
        <dbReference type="Rhea" id="RHEA:10756"/>
        <dbReference type="ChEBI" id="CHEBI:15361"/>
        <dbReference type="ChEBI" id="CHEBI:15378"/>
        <dbReference type="ChEBI" id="CHEBI:30616"/>
        <dbReference type="ChEBI" id="CHEBI:33019"/>
        <dbReference type="ChEBI" id="CHEBI:43474"/>
        <dbReference type="ChEBI" id="CHEBI:58702"/>
        <dbReference type="ChEBI" id="CHEBI:456215"/>
        <dbReference type="EC" id="2.7.9.1"/>
    </reaction>
</comment>
<dbReference type="EMBL" id="OZ075119">
    <property type="protein sequence ID" value="CAL5094867.1"/>
    <property type="molecule type" value="Genomic_DNA"/>
</dbReference>
<evidence type="ECO:0000256" key="10">
    <source>
        <dbReference type="ARBA" id="ARBA00022777"/>
    </source>
</evidence>
<dbReference type="GO" id="GO:0046872">
    <property type="term" value="F:metal ion binding"/>
    <property type="evidence" value="ECO:0007669"/>
    <property type="project" value="UniProtKB-UniRule"/>
</dbReference>
<dbReference type="SUPFAM" id="SSF52009">
    <property type="entry name" value="Phosphohistidine domain"/>
    <property type="match status" value="1"/>
</dbReference>
<evidence type="ECO:0000256" key="5">
    <source>
        <dbReference type="ARBA" id="ARBA00022490"/>
    </source>
</evidence>
<comment type="cofactor">
    <cofactor evidence="1 15 18">
        <name>Mg(2+)</name>
        <dbReference type="ChEBI" id="CHEBI:18420"/>
    </cofactor>
</comment>
<dbReference type="GO" id="GO:0005737">
    <property type="term" value="C:cytoplasm"/>
    <property type="evidence" value="ECO:0007669"/>
    <property type="project" value="UniProtKB-SubCell"/>
</dbReference>
<dbReference type="Proteomes" id="UP001497457">
    <property type="component" value="Chromosome 9rd"/>
</dbReference>
<feature type="active site" description="Proton donor" evidence="16">
    <location>
        <position position="906"/>
    </location>
</feature>
<name>A0ABC9GIC8_9POAL</name>
<evidence type="ECO:0000256" key="15">
    <source>
        <dbReference type="PIRNR" id="PIRNR000853"/>
    </source>
</evidence>
<evidence type="ECO:0000256" key="11">
    <source>
        <dbReference type="ARBA" id="ARBA00022840"/>
    </source>
</evidence>
<evidence type="ECO:0000256" key="1">
    <source>
        <dbReference type="ARBA" id="ARBA00001946"/>
    </source>
</evidence>
<feature type="binding site" evidence="18">
    <location>
        <position position="820"/>
    </location>
    <ligand>
        <name>Mg(2+)</name>
        <dbReference type="ChEBI" id="CHEBI:18420"/>
    </ligand>
</feature>
<dbReference type="InterPro" id="IPR040442">
    <property type="entry name" value="Pyrv_kinase-like_dom_sf"/>
</dbReference>
<feature type="active site" description="Tele-phosphohistidine intermediate" evidence="16">
    <location>
        <position position="531"/>
    </location>
</feature>
<keyword evidence="5" id="KW-0963">Cytoplasm</keyword>
<feature type="domain" description="PEP-utilising enzyme C-terminal" evidence="21">
    <location>
        <begin position="594"/>
        <end position="944"/>
    </location>
</feature>
<keyword evidence="9" id="KW-0547">Nucleotide-binding</keyword>
<feature type="binding site" evidence="18">
    <location>
        <position position="844"/>
    </location>
    <ligand>
        <name>Mg(2+)</name>
        <dbReference type="ChEBI" id="CHEBI:18420"/>
    </ligand>
</feature>
<gene>
    <name evidence="22" type="ORF">URODEC1_LOCUS116079</name>
</gene>
<dbReference type="InterPro" id="IPR002192">
    <property type="entry name" value="PPDK_AMP/ATP-bd"/>
</dbReference>
<dbReference type="Gene3D" id="3.20.20.60">
    <property type="entry name" value="Phosphoenolpyruvate-binding domains"/>
    <property type="match status" value="1"/>
</dbReference>
<feature type="binding site" evidence="17">
    <location>
        <position position="691"/>
    </location>
    <ligand>
        <name>substrate</name>
    </ligand>
</feature>